<evidence type="ECO:0000256" key="1">
    <source>
        <dbReference type="ARBA" id="ARBA00004651"/>
    </source>
</evidence>
<evidence type="ECO:0000259" key="10">
    <source>
        <dbReference type="PROSITE" id="PS50929"/>
    </source>
</evidence>
<comment type="caution">
    <text evidence="11">The sequence shown here is derived from an EMBL/GenBank/DDBJ whole genome shotgun (WGS) entry which is preliminary data.</text>
</comment>
<feature type="transmembrane region" description="Helical" evidence="8">
    <location>
        <begin position="74"/>
        <end position="94"/>
    </location>
</feature>
<dbReference type="AlphaFoldDB" id="A0A967EJY9"/>
<dbReference type="SUPFAM" id="SSF90123">
    <property type="entry name" value="ABC transporter transmembrane region"/>
    <property type="match status" value="1"/>
</dbReference>
<feature type="domain" description="ABC transporter" evidence="9">
    <location>
        <begin position="362"/>
        <end position="596"/>
    </location>
</feature>
<feature type="transmembrane region" description="Helical" evidence="8">
    <location>
        <begin position="302"/>
        <end position="323"/>
    </location>
</feature>
<dbReference type="GO" id="GO:0006879">
    <property type="term" value="P:intracellular iron ion homeostasis"/>
    <property type="evidence" value="ECO:0007669"/>
    <property type="project" value="TreeGrafter"/>
</dbReference>
<organism evidence="11 12">
    <name type="scientific">Roseovarius gahaiensis</name>
    <dbReference type="NCBI Taxonomy" id="2716691"/>
    <lineage>
        <taxon>Bacteria</taxon>
        <taxon>Pseudomonadati</taxon>
        <taxon>Pseudomonadota</taxon>
        <taxon>Alphaproteobacteria</taxon>
        <taxon>Rhodobacterales</taxon>
        <taxon>Roseobacteraceae</taxon>
        <taxon>Roseovarius</taxon>
    </lineage>
</organism>
<sequence length="603" mass="66168">MRRTTLTTSDMPADGWATIRRVAPYLWPKNQAWVKRRVVLALIALVVAKLVAVGTPFFYKAAVDALSGESDSAAWMLGFGAVGLTVAYGMARLLNVGFQQLRDVIFARVAQRALRQLALVTFQHIHRMSLRYHITRKTGGLSRIIERGVKGVEFLLRFLLFSIGPLVLELLMIAIVLWTLFDFWYLVVVVGVIATYVAFTLKVTEWRVKLRKQMNDQDTDANQKAIDSLLNFETVKYFGAESREASRYDAAMEGYERAALQTSYSLALLNFGQSMLITGGLVAVMVMAAVGVQNGDMTVGDFVMVNAYMIQITMPLNFLGTVYREIRQSLVDMGEMFGLLEQAPDVTDKPDAKVLNVQGAEVVLDDVFFGYDPARPILKGVSVRVPAGQTVAVVGPSGSGKSTIGRLLFRFYDVQGGSVQIDGQDLRDVTQASLHAAIGVVPQDTVLFNDTVGYNIAYGRAGATRSEVEAAAKAAQIHDFIQSLPDGYDTQVGERGLKLSGGEKQRVGIARTLLKNPPILLLDEATSALDTETERDIQGALERAGQGRTVITIAHRLSTVANADRIVVLEDGKIVEQGTHAELIERQGRYASLWQRQQAEEAA</sequence>
<dbReference type="RefSeq" id="WP_167193161.1">
    <property type="nucleotide sequence ID" value="NZ_JAAORB010000003.1"/>
</dbReference>
<dbReference type="Gene3D" id="1.20.1560.10">
    <property type="entry name" value="ABC transporter type 1, transmembrane domain"/>
    <property type="match status" value="1"/>
</dbReference>
<dbReference type="GO" id="GO:0140359">
    <property type="term" value="F:ABC-type transporter activity"/>
    <property type="evidence" value="ECO:0007669"/>
    <property type="project" value="InterPro"/>
</dbReference>
<reference evidence="11" key="1">
    <citation type="submission" date="2020-03" db="EMBL/GenBank/DDBJ databases">
        <title>Roseovarius gahaiensis sp. nov., isolated from Gahai Saline Lake, China.</title>
        <authorList>
            <person name="Sun X."/>
        </authorList>
    </citation>
    <scope>NUCLEOTIDE SEQUENCE</scope>
    <source>
        <strain evidence="11">GH877</strain>
    </source>
</reference>
<keyword evidence="3 8" id="KW-0812">Transmembrane</keyword>
<dbReference type="PANTHER" id="PTHR24221">
    <property type="entry name" value="ATP-BINDING CASSETTE SUB-FAMILY B"/>
    <property type="match status" value="1"/>
</dbReference>
<keyword evidence="12" id="KW-1185">Reference proteome</keyword>
<feature type="transmembrane region" description="Helical" evidence="8">
    <location>
        <begin position="154"/>
        <end position="177"/>
    </location>
</feature>
<dbReference type="CDD" id="cd03253">
    <property type="entry name" value="ABCC_ATM1_transporter"/>
    <property type="match status" value="1"/>
</dbReference>
<evidence type="ECO:0000313" key="11">
    <source>
        <dbReference type="EMBL" id="NHQ73384.1"/>
    </source>
</evidence>
<evidence type="ECO:0000256" key="4">
    <source>
        <dbReference type="ARBA" id="ARBA00022741"/>
    </source>
</evidence>
<dbReference type="GO" id="GO:0005886">
    <property type="term" value="C:plasma membrane"/>
    <property type="evidence" value="ECO:0007669"/>
    <property type="project" value="UniProtKB-SubCell"/>
</dbReference>
<protein>
    <submittedName>
        <fullName evidence="11">ABC transporter ATP-binding protein/permease</fullName>
    </submittedName>
</protein>
<evidence type="ECO:0000259" key="9">
    <source>
        <dbReference type="PROSITE" id="PS50893"/>
    </source>
</evidence>
<dbReference type="InterPro" id="IPR003439">
    <property type="entry name" value="ABC_transporter-like_ATP-bd"/>
</dbReference>
<comment type="subcellular location">
    <subcellularLocation>
        <location evidence="1">Cell membrane</location>
        <topology evidence="1">Multi-pass membrane protein</topology>
    </subcellularLocation>
</comment>
<dbReference type="Pfam" id="PF00664">
    <property type="entry name" value="ABC_membrane"/>
    <property type="match status" value="1"/>
</dbReference>
<dbReference type="PROSITE" id="PS00211">
    <property type="entry name" value="ABC_TRANSPORTER_1"/>
    <property type="match status" value="1"/>
</dbReference>
<dbReference type="EMBL" id="JAAORB010000003">
    <property type="protein sequence ID" value="NHQ73384.1"/>
    <property type="molecule type" value="Genomic_DNA"/>
</dbReference>
<feature type="transmembrane region" description="Helical" evidence="8">
    <location>
        <begin position="183"/>
        <end position="204"/>
    </location>
</feature>
<dbReference type="InterPro" id="IPR011527">
    <property type="entry name" value="ABC1_TM_dom"/>
</dbReference>
<evidence type="ECO:0000256" key="2">
    <source>
        <dbReference type="ARBA" id="ARBA00022448"/>
    </source>
</evidence>
<dbReference type="Proteomes" id="UP000639775">
    <property type="component" value="Unassembled WGS sequence"/>
</dbReference>
<feature type="transmembrane region" description="Helical" evidence="8">
    <location>
        <begin position="267"/>
        <end position="290"/>
    </location>
</feature>
<keyword evidence="7 8" id="KW-0472">Membrane</keyword>
<dbReference type="InterPro" id="IPR036640">
    <property type="entry name" value="ABC1_TM_sf"/>
</dbReference>
<accession>A0A967EJY9</accession>
<dbReference type="PANTHER" id="PTHR24221:SF402">
    <property type="entry name" value="IRON-SULFUR CLUSTERS TRANSPORTER ABCB7, MITOCHONDRIAL"/>
    <property type="match status" value="1"/>
</dbReference>
<dbReference type="SMART" id="SM00382">
    <property type="entry name" value="AAA"/>
    <property type="match status" value="1"/>
</dbReference>
<evidence type="ECO:0000256" key="8">
    <source>
        <dbReference type="SAM" id="Phobius"/>
    </source>
</evidence>
<evidence type="ECO:0000256" key="3">
    <source>
        <dbReference type="ARBA" id="ARBA00022692"/>
    </source>
</evidence>
<dbReference type="SUPFAM" id="SSF52540">
    <property type="entry name" value="P-loop containing nucleoside triphosphate hydrolases"/>
    <property type="match status" value="1"/>
</dbReference>
<dbReference type="InterPro" id="IPR003593">
    <property type="entry name" value="AAA+_ATPase"/>
</dbReference>
<dbReference type="CDD" id="cd18582">
    <property type="entry name" value="ABC_6TM_ATM1_ABCB7"/>
    <property type="match status" value="1"/>
</dbReference>
<dbReference type="Pfam" id="PF00005">
    <property type="entry name" value="ABC_tran"/>
    <property type="match status" value="1"/>
</dbReference>
<evidence type="ECO:0000313" key="12">
    <source>
        <dbReference type="Proteomes" id="UP000639775"/>
    </source>
</evidence>
<dbReference type="FunFam" id="3.40.50.300:FF:000186">
    <property type="entry name" value="ATP-binding cassette sub-family B member 7, mitochondrial"/>
    <property type="match status" value="1"/>
</dbReference>
<dbReference type="InterPro" id="IPR039421">
    <property type="entry name" value="Type_1_exporter"/>
</dbReference>
<keyword evidence="2" id="KW-0813">Transport</keyword>
<evidence type="ECO:0000256" key="5">
    <source>
        <dbReference type="ARBA" id="ARBA00022840"/>
    </source>
</evidence>
<name>A0A967EJY9_9RHOB</name>
<dbReference type="GO" id="GO:0005524">
    <property type="term" value="F:ATP binding"/>
    <property type="evidence" value="ECO:0007669"/>
    <property type="project" value="UniProtKB-KW"/>
</dbReference>
<feature type="domain" description="ABC transmembrane type-1" evidence="10">
    <location>
        <begin position="39"/>
        <end position="328"/>
    </location>
</feature>
<dbReference type="Gene3D" id="3.40.50.300">
    <property type="entry name" value="P-loop containing nucleotide triphosphate hydrolases"/>
    <property type="match status" value="1"/>
</dbReference>
<proteinExistence type="predicted"/>
<keyword evidence="5 11" id="KW-0067">ATP-binding</keyword>
<feature type="transmembrane region" description="Helical" evidence="8">
    <location>
        <begin position="38"/>
        <end position="59"/>
    </location>
</feature>
<dbReference type="PROSITE" id="PS50893">
    <property type="entry name" value="ABC_TRANSPORTER_2"/>
    <property type="match status" value="1"/>
</dbReference>
<evidence type="ECO:0000256" key="7">
    <source>
        <dbReference type="ARBA" id="ARBA00023136"/>
    </source>
</evidence>
<keyword evidence="4" id="KW-0547">Nucleotide-binding</keyword>
<gene>
    <name evidence="11" type="ORF">HAT86_02745</name>
</gene>
<dbReference type="InterPro" id="IPR027417">
    <property type="entry name" value="P-loop_NTPase"/>
</dbReference>
<dbReference type="GO" id="GO:0016887">
    <property type="term" value="F:ATP hydrolysis activity"/>
    <property type="evidence" value="ECO:0007669"/>
    <property type="project" value="InterPro"/>
</dbReference>
<evidence type="ECO:0000256" key="6">
    <source>
        <dbReference type="ARBA" id="ARBA00022989"/>
    </source>
</evidence>
<keyword evidence="6 8" id="KW-1133">Transmembrane helix</keyword>
<dbReference type="PROSITE" id="PS50929">
    <property type="entry name" value="ABC_TM1F"/>
    <property type="match status" value="1"/>
</dbReference>
<dbReference type="InterPro" id="IPR017871">
    <property type="entry name" value="ABC_transporter-like_CS"/>
</dbReference>